<dbReference type="PROSITE" id="PS51891">
    <property type="entry name" value="CENP_V_GFA"/>
    <property type="match status" value="1"/>
</dbReference>
<evidence type="ECO:0000256" key="3">
    <source>
        <dbReference type="ARBA" id="ARBA00022833"/>
    </source>
</evidence>
<keyword evidence="3" id="KW-0862">Zinc</keyword>
<dbReference type="PANTHER" id="PTHR33337:SF40">
    <property type="entry name" value="CENP-V_GFA DOMAIN-CONTAINING PROTEIN-RELATED"/>
    <property type="match status" value="1"/>
</dbReference>
<dbReference type="AlphaFoldDB" id="A0A165S3U1"/>
<accession>A0A165S3U1</accession>
<evidence type="ECO:0000256" key="1">
    <source>
        <dbReference type="ARBA" id="ARBA00005495"/>
    </source>
</evidence>
<keyword evidence="7" id="KW-1185">Reference proteome</keyword>
<evidence type="ECO:0000313" key="6">
    <source>
        <dbReference type="EMBL" id="KZT24638.1"/>
    </source>
</evidence>
<dbReference type="EMBL" id="KV425576">
    <property type="protein sequence ID" value="KZT24638.1"/>
    <property type="molecule type" value="Genomic_DNA"/>
</dbReference>
<evidence type="ECO:0000256" key="4">
    <source>
        <dbReference type="ARBA" id="ARBA00023239"/>
    </source>
</evidence>
<dbReference type="InterPro" id="IPR006913">
    <property type="entry name" value="CENP-V/GFA"/>
</dbReference>
<reference evidence="6 7" key="1">
    <citation type="journal article" date="2016" name="Mol. Biol. Evol.">
        <title>Comparative Genomics of Early-Diverging Mushroom-Forming Fungi Provides Insights into the Origins of Lignocellulose Decay Capabilities.</title>
        <authorList>
            <person name="Nagy L.G."/>
            <person name="Riley R."/>
            <person name="Tritt A."/>
            <person name="Adam C."/>
            <person name="Daum C."/>
            <person name="Floudas D."/>
            <person name="Sun H."/>
            <person name="Yadav J.S."/>
            <person name="Pangilinan J."/>
            <person name="Larsson K.H."/>
            <person name="Matsuura K."/>
            <person name="Barry K."/>
            <person name="Labutti K."/>
            <person name="Kuo R."/>
            <person name="Ohm R.A."/>
            <person name="Bhattacharya S.S."/>
            <person name="Shirouzu T."/>
            <person name="Yoshinaga Y."/>
            <person name="Martin F.M."/>
            <person name="Grigoriev I.V."/>
            <person name="Hibbett D.S."/>
        </authorList>
    </citation>
    <scope>NUCLEOTIDE SEQUENCE [LARGE SCALE GENOMIC DNA]</scope>
    <source>
        <strain evidence="6 7">HHB14362 ss-1</strain>
    </source>
</reference>
<gene>
    <name evidence="6" type="ORF">NEOLEDRAFT_1134670</name>
</gene>
<dbReference type="STRING" id="1314782.A0A165S3U1"/>
<protein>
    <recommendedName>
        <fullName evidence="5">CENP-V/GFA domain-containing protein</fullName>
    </recommendedName>
</protein>
<dbReference type="InterPro" id="IPR011057">
    <property type="entry name" value="Mss4-like_sf"/>
</dbReference>
<dbReference type="Gene3D" id="3.90.1590.10">
    <property type="entry name" value="glutathione-dependent formaldehyde- activating enzyme (gfa)"/>
    <property type="match status" value="1"/>
</dbReference>
<proteinExistence type="inferred from homology"/>
<feature type="domain" description="CENP-V/GFA" evidence="5">
    <location>
        <begin position="3"/>
        <end position="113"/>
    </location>
</feature>
<evidence type="ECO:0000256" key="2">
    <source>
        <dbReference type="ARBA" id="ARBA00022723"/>
    </source>
</evidence>
<dbReference type="GO" id="GO:0046872">
    <property type="term" value="F:metal ion binding"/>
    <property type="evidence" value="ECO:0007669"/>
    <property type="project" value="UniProtKB-KW"/>
</dbReference>
<sequence>MICNGGCYCGNIRYEINLTSPDEARTSICHCKNCKKFTGSEFSIATKLPWKAFRITKGSPTKHASDNGSGTKLYREFCESCGSGIFEYSENAGDNTYVFYGTLDEPEQLPPKGEFFCKSKAGWMLEVPGLFHKQEIKQ</sequence>
<keyword evidence="2" id="KW-0479">Metal-binding</keyword>
<dbReference type="Pfam" id="PF04828">
    <property type="entry name" value="GFA"/>
    <property type="match status" value="1"/>
</dbReference>
<dbReference type="PANTHER" id="PTHR33337">
    <property type="entry name" value="GFA DOMAIN-CONTAINING PROTEIN"/>
    <property type="match status" value="1"/>
</dbReference>
<organism evidence="6 7">
    <name type="scientific">Neolentinus lepideus HHB14362 ss-1</name>
    <dbReference type="NCBI Taxonomy" id="1314782"/>
    <lineage>
        <taxon>Eukaryota</taxon>
        <taxon>Fungi</taxon>
        <taxon>Dikarya</taxon>
        <taxon>Basidiomycota</taxon>
        <taxon>Agaricomycotina</taxon>
        <taxon>Agaricomycetes</taxon>
        <taxon>Gloeophyllales</taxon>
        <taxon>Gloeophyllaceae</taxon>
        <taxon>Neolentinus</taxon>
    </lineage>
</organism>
<dbReference type="InParanoid" id="A0A165S3U1"/>
<dbReference type="OrthoDB" id="9985472at2759"/>
<keyword evidence="4" id="KW-0456">Lyase</keyword>
<evidence type="ECO:0000313" key="7">
    <source>
        <dbReference type="Proteomes" id="UP000076761"/>
    </source>
</evidence>
<dbReference type="GO" id="GO:0016846">
    <property type="term" value="F:carbon-sulfur lyase activity"/>
    <property type="evidence" value="ECO:0007669"/>
    <property type="project" value="InterPro"/>
</dbReference>
<dbReference type="Proteomes" id="UP000076761">
    <property type="component" value="Unassembled WGS sequence"/>
</dbReference>
<evidence type="ECO:0000259" key="5">
    <source>
        <dbReference type="PROSITE" id="PS51891"/>
    </source>
</evidence>
<dbReference type="SUPFAM" id="SSF51316">
    <property type="entry name" value="Mss4-like"/>
    <property type="match status" value="1"/>
</dbReference>
<name>A0A165S3U1_9AGAM</name>
<comment type="similarity">
    <text evidence="1">Belongs to the Gfa family.</text>
</comment>